<feature type="region of interest" description="Disordered" evidence="1">
    <location>
        <begin position="39"/>
        <end position="64"/>
    </location>
</feature>
<name>A0A7C8IL53_9PLEO</name>
<protein>
    <submittedName>
        <fullName evidence="2">Uncharacterized protein</fullName>
    </submittedName>
</protein>
<dbReference type="OrthoDB" id="275715at2759"/>
<organism evidence="2 3">
    <name type="scientific">Massariosphaeria phaeospora</name>
    <dbReference type="NCBI Taxonomy" id="100035"/>
    <lineage>
        <taxon>Eukaryota</taxon>
        <taxon>Fungi</taxon>
        <taxon>Dikarya</taxon>
        <taxon>Ascomycota</taxon>
        <taxon>Pezizomycotina</taxon>
        <taxon>Dothideomycetes</taxon>
        <taxon>Pleosporomycetidae</taxon>
        <taxon>Pleosporales</taxon>
        <taxon>Pleosporales incertae sedis</taxon>
        <taxon>Massariosphaeria</taxon>
    </lineage>
</organism>
<feature type="compositionally biased region" description="Polar residues" evidence="1">
    <location>
        <begin position="255"/>
        <end position="268"/>
    </location>
</feature>
<feature type="compositionally biased region" description="Pro residues" evidence="1">
    <location>
        <begin position="442"/>
        <end position="491"/>
    </location>
</feature>
<feature type="region of interest" description="Disordered" evidence="1">
    <location>
        <begin position="439"/>
        <end position="525"/>
    </location>
</feature>
<feature type="compositionally biased region" description="Basic residues" evidence="1">
    <location>
        <begin position="227"/>
        <end position="249"/>
    </location>
</feature>
<comment type="caution">
    <text evidence="2">The sequence shown here is derived from an EMBL/GenBank/DDBJ whole genome shotgun (WGS) entry which is preliminary data.</text>
</comment>
<feature type="region of interest" description="Disordered" evidence="1">
    <location>
        <begin position="220"/>
        <end position="418"/>
    </location>
</feature>
<reference evidence="2 3" key="1">
    <citation type="submission" date="2020-01" db="EMBL/GenBank/DDBJ databases">
        <authorList>
            <consortium name="DOE Joint Genome Institute"/>
            <person name="Haridas S."/>
            <person name="Albert R."/>
            <person name="Binder M."/>
            <person name="Bloem J."/>
            <person name="Labutti K."/>
            <person name="Salamov A."/>
            <person name="Andreopoulos B."/>
            <person name="Baker S.E."/>
            <person name="Barry K."/>
            <person name="Bills G."/>
            <person name="Bluhm B.H."/>
            <person name="Cannon C."/>
            <person name="Castanera R."/>
            <person name="Culley D.E."/>
            <person name="Daum C."/>
            <person name="Ezra D."/>
            <person name="Gonzalez J.B."/>
            <person name="Henrissat B."/>
            <person name="Kuo A."/>
            <person name="Liang C."/>
            <person name="Lipzen A."/>
            <person name="Lutzoni F."/>
            <person name="Magnuson J."/>
            <person name="Mondo S."/>
            <person name="Nolan M."/>
            <person name="Ohm R."/>
            <person name="Pangilinan J."/>
            <person name="Park H.-J.H."/>
            <person name="Ramirez L."/>
            <person name="Alfaro M."/>
            <person name="Sun H."/>
            <person name="Tritt A."/>
            <person name="Yoshinaga Y."/>
            <person name="Zwiers L.-H.L."/>
            <person name="Turgeon B.G."/>
            <person name="Goodwin S.B."/>
            <person name="Spatafora J.W."/>
            <person name="Crous P.W."/>
            <person name="Grigoriev I.V."/>
        </authorList>
    </citation>
    <scope>NUCLEOTIDE SEQUENCE [LARGE SCALE GENOMIC DNA]</scope>
    <source>
        <strain evidence="2 3">CBS 611.86</strain>
    </source>
</reference>
<dbReference type="Proteomes" id="UP000481861">
    <property type="component" value="Unassembled WGS sequence"/>
</dbReference>
<feature type="compositionally biased region" description="Basic and acidic residues" evidence="1">
    <location>
        <begin position="1"/>
        <end position="22"/>
    </location>
</feature>
<dbReference type="EMBL" id="JAADJZ010000002">
    <property type="protein sequence ID" value="KAF2876970.1"/>
    <property type="molecule type" value="Genomic_DNA"/>
</dbReference>
<keyword evidence="3" id="KW-1185">Reference proteome</keyword>
<feature type="region of interest" description="Disordered" evidence="1">
    <location>
        <begin position="1"/>
        <end position="24"/>
    </location>
</feature>
<feature type="compositionally biased region" description="Polar residues" evidence="1">
    <location>
        <begin position="325"/>
        <end position="337"/>
    </location>
</feature>
<feature type="compositionally biased region" description="Acidic residues" evidence="1">
    <location>
        <begin position="294"/>
        <end position="312"/>
    </location>
</feature>
<evidence type="ECO:0000313" key="2">
    <source>
        <dbReference type="EMBL" id="KAF2876970.1"/>
    </source>
</evidence>
<proteinExistence type="predicted"/>
<evidence type="ECO:0000256" key="1">
    <source>
        <dbReference type="SAM" id="MobiDB-lite"/>
    </source>
</evidence>
<feature type="compositionally biased region" description="Low complexity" evidence="1">
    <location>
        <begin position="350"/>
        <end position="376"/>
    </location>
</feature>
<accession>A0A7C8IL53</accession>
<feature type="compositionally biased region" description="Basic and acidic residues" evidence="1">
    <location>
        <begin position="46"/>
        <end position="63"/>
    </location>
</feature>
<feature type="region of interest" description="Disordered" evidence="1">
    <location>
        <begin position="77"/>
        <end position="106"/>
    </location>
</feature>
<gene>
    <name evidence="2" type="ORF">BDV95DRAFT_589618</name>
</gene>
<dbReference type="AlphaFoldDB" id="A0A7C8IL53"/>
<evidence type="ECO:0000313" key="3">
    <source>
        <dbReference type="Proteomes" id="UP000481861"/>
    </source>
</evidence>
<feature type="compositionally biased region" description="Basic and acidic residues" evidence="1">
    <location>
        <begin position="393"/>
        <end position="404"/>
    </location>
</feature>
<feature type="region of interest" description="Disordered" evidence="1">
    <location>
        <begin position="133"/>
        <end position="153"/>
    </location>
</feature>
<sequence>MAPFRNRDRSNRSGRGPVEHNVLEGLPINQYREMEIAVGPNSSESKQVDKDAWPELPMPKDSHLLPLHSQQLLRAARSGRIYRKPAPPEEDVENMDEEDDSKQVQQGFTVRKYVKVARHLEEPEPEFLAKRRKGLPSPYVPNGQLPTQPPPMRETKVKKLDAEGNVSVYKVLVPEGQTVEGEVQPTEAAIIEATPAAAAPGTVVEGVGVVNAEGVVVANEILQQTPPRRRPPPPKKKTKRSGPGRKKKVVFLDGTTEQGTPASGTSSDLLRVPGVKQEGGSVEPSDGDTPMADAGDEEEGSGDDGSEDDAQEEGERTPTPGRGITPSQPSAEPTTEPMSEPIKQQESHQPEPAVEATPPAEAAPVPIPDVPSALSAPPLPPVEPQKAPLAEPAIEKIKRAERDPSSSPELPLSAIAHSRQNSINQVPAIPSTLPSVETIPIEPVPAEPPLPTIAPAPTLSPAPTPAHDPVPSPVLSPPPPAPAHTSPPPAEDPAAEDPAAADSEPDVLGSLERQLEKDSEDLAGS</sequence>
<feature type="compositionally biased region" description="Acidic residues" evidence="1">
    <location>
        <begin position="88"/>
        <end position="100"/>
    </location>
</feature>